<feature type="domain" description="ABC3 transporter permease C-terminal" evidence="8">
    <location>
        <begin position="702"/>
        <end position="813"/>
    </location>
</feature>
<evidence type="ECO:0000313" key="10">
    <source>
        <dbReference type="EMBL" id="OYD09600.1"/>
    </source>
</evidence>
<feature type="transmembrane region" description="Helical" evidence="7">
    <location>
        <begin position="789"/>
        <end position="809"/>
    </location>
</feature>
<evidence type="ECO:0000256" key="7">
    <source>
        <dbReference type="SAM" id="Phobius"/>
    </source>
</evidence>
<keyword evidence="2" id="KW-1003">Cell membrane</keyword>
<evidence type="ECO:0000256" key="1">
    <source>
        <dbReference type="ARBA" id="ARBA00004651"/>
    </source>
</evidence>
<dbReference type="InterPro" id="IPR025857">
    <property type="entry name" value="MacB_PCD"/>
</dbReference>
<evidence type="ECO:0000256" key="4">
    <source>
        <dbReference type="ARBA" id="ARBA00022989"/>
    </source>
</evidence>
<feature type="transmembrane region" description="Helical" evidence="7">
    <location>
        <begin position="697"/>
        <end position="722"/>
    </location>
</feature>
<sequence>MLWKISWRNFRRKPLRRFLTLLGIAVGVASLFAVLNSVERTDQLIREKTEESLGDSDLLVHPTDGLFPEEVLSEIKEISGIHDAVGVIQQPAQLQFSGQEEISLAAQSVQLIGFSHLDSSLIPLEVIQGQLGTSGLIIPETTAKVWNVSPGDQLTLKVSGQPYTVPVAAVVRDILFLKGPGSWEEASSRSWRVALSVNQLEQFTPNQGSLQEIRLKVASEKTEVIQKKLEEQFRQENWPVYAEPVLVDPRQSNRLDELYLLLVAIGGTALFISCLILFQTFYTSVTEREREFAVMKSLGATPDQIRGIVLREAVLLSGLGTLIGIFPGIWMATILQRGIFRSFQTEIDYELQLGMALPIALILGVLLPVIAALLPVQRASGVSVTAVLVQRRMERTVRISKWRSPVGFVLLGASLTGHLWSYFLAILGAFLLLPLFLRGISRLIRGLLRQWPESQVACRNVLHRIHRSSNMAAVLTLGVALSLMMSSAFEHQKTFIDQDIATTFGGELLVESLKPIQEKDLKTMRQMDGVQDVSSMRGASVRWRSADRLHQMKVLGVDPEWQRSHPLFTIEKGGSQEWDLNSSRSILLGDYAFQKWGGNVGESIILETPSGRKNFRVDGVVKTQFDGGYVGFVAEERMKNELGVQTTVRSLVALEEGSSQQKVKESLLHEMGDRLTQVRTLEEEIRWQRRIFPGLSLLFAGLLAVTLTTAGIGIVNLLMISVTERLQEYGTMRALGASRAQVYGMVLGEGAVIGMTGIVIGSALGLWLIGLNVLSDEVNMSFLIPWPEWLITCLTSGLVTIFATWIPTLHAGRVDLQESIHS</sequence>
<feature type="domain" description="MacB-like periplasmic core" evidence="9">
    <location>
        <begin position="18"/>
        <end position="173"/>
    </location>
</feature>
<keyword evidence="5 7" id="KW-0472">Membrane</keyword>
<comment type="similarity">
    <text evidence="6">Belongs to the ABC-4 integral membrane protein family.</text>
</comment>
<dbReference type="Pfam" id="PF02687">
    <property type="entry name" value="FtsX"/>
    <property type="match status" value="2"/>
</dbReference>
<dbReference type="GO" id="GO:0005886">
    <property type="term" value="C:plasma membrane"/>
    <property type="evidence" value="ECO:0007669"/>
    <property type="project" value="UniProtKB-SubCell"/>
</dbReference>
<evidence type="ECO:0000256" key="3">
    <source>
        <dbReference type="ARBA" id="ARBA00022692"/>
    </source>
</evidence>
<keyword evidence="11" id="KW-1185">Reference proteome</keyword>
<feature type="transmembrane region" description="Helical" evidence="7">
    <location>
        <begin position="742"/>
        <end position="769"/>
    </location>
</feature>
<dbReference type="Pfam" id="PF12704">
    <property type="entry name" value="MacB_PCD"/>
    <property type="match status" value="2"/>
</dbReference>
<dbReference type="EMBL" id="NOWF01000001">
    <property type="protein sequence ID" value="OYD09600.1"/>
    <property type="molecule type" value="Genomic_DNA"/>
</dbReference>
<feature type="domain" description="ABC3 transporter permease C-terminal" evidence="8">
    <location>
        <begin position="265"/>
        <end position="381"/>
    </location>
</feature>
<dbReference type="PANTHER" id="PTHR30572:SF4">
    <property type="entry name" value="ABC TRANSPORTER PERMEASE YTRF"/>
    <property type="match status" value="1"/>
</dbReference>
<evidence type="ECO:0000256" key="2">
    <source>
        <dbReference type="ARBA" id="ARBA00022475"/>
    </source>
</evidence>
<protein>
    <recommendedName>
        <fullName evidence="12">ABC transporter permease</fullName>
    </recommendedName>
</protein>
<keyword evidence="4 7" id="KW-1133">Transmembrane helix</keyword>
<feature type="domain" description="MacB-like periplasmic core" evidence="9">
    <location>
        <begin position="474"/>
        <end position="667"/>
    </location>
</feature>
<accession>A0A235BBB2</accession>
<dbReference type="InterPro" id="IPR003838">
    <property type="entry name" value="ABC3_permease_C"/>
</dbReference>
<dbReference type="RefSeq" id="WP_094262700.1">
    <property type="nucleotide sequence ID" value="NZ_NOWF01000001.1"/>
</dbReference>
<evidence type="ECO:0000259" key="9">
    <source>
        <dbReference type="Pfam" id="PF12704"/>
    </source>
</evidence>
<proteinExistence type="inferred from homology"/>
<dbReference type="AlphaFoldDB" id="A0A235BBB2"/>
<gene>
    <name evidence="10" type="ORF">CHM34_00905</name>
</gene>
<keyword evidence="3 7" id="KW-0812">Transmembrane</keyword>
<feature type="transmembrane region" description="Helical" evidence="7">
    <location>
        <begin position="419"/>
        <end position="437"/>
    </location>
</feature>
<evidence type="ECO:0000256" key="6">
    <source>
        <dbReference type="ARBA" id="ARBA00038076"/>
    </source>
</evidence>
<evidence type="ECO:0000256" key="5">
    <source>
        <dbReference type="ARBA" id="ARBA00023136"/>
    </source>
</evidence>
<name>A0A235BBB2_9BACL</name>
<dbReference type="Proteomes" id="UP000215459">
    <property type="component" value="Unassembled WGS sequence"/>
</dbReference>
<dbReference type="GO" id="GO:0022857">
    <property type="term" value="F:transmembrane transporter activity"/>
    <property type="evidence" value="ECO:0007669"/>
    <property type="project" value="TreeGrafter"/>
</dbReference>
<dbReference type="InterPro" id="IPR050250">
    <property type="entry name" value="Macrolide_Exporter_MacB"/>
</dbReference>
<feature type="transmembrane region" description="Helical" evidence="7">
    <location>
        <begin position="313"/>
        <end position="335"/>
    </location>
</feature>
<evidence type="ECO:0008006" key="12">
    <source>
        <dbReference type="Google" id="ProtNLM"/>
    </source>
</evidence>
<evidence type="ECO:0000313" key="11">
    <source>
        <dbReference type="Proteomes" id="UP000215459"/>
    </source>
</evidence>
<evidence type="ECO:0000259" key="8">
    <source>
        <dbReference type="Pfam" id="PF02687"/>
    </source>
</evidence>
<feature type="transmembrane region" description="Helical" evidence="7">
    <location>
        <begin position="258"/>
        <end position="278"/>
    </location>
</feature>
<dbReference type="OrthoDB" id="9780560at2"/>
<comment type="subcellular location">
    <subcellularLocation>
        <location evidence="1">Cell membrane</location>
        <topology evidence="1">Multi-pass membrane protein</topology>
    </subcellularLocation>
</comment>
<reference evidence="10 11" key="1">
    <citation type="submission" date="2017-07" db="EMBL/GenBank/DDBJ databases">
        <title>The genome sequence of Paludifilum halophilum highlights mechanisms for microbial adaptation to high salt environemnts.</title>
        <authorList>
            <person name="Belbahri L."/>
        </authorList>
    </citation>
    <scope>NUCLEOTIDE SEQUENCE [LARGE SCALE GENOMIC DNA]</scope>
    <source>
        <strain evidence="10 11">DSM 102817</strain>
    </source>
</reference>
<feature type="transmembrane region" description="Helical" evidence="7">
    <location>
        <begin position="355"/>
        <end position="376"/>
    </location>
</feature>
<organism evidence="10 11">
    <name type="scientific">Paludifilum halophilum</name>
    <dbReference type="NCBI Taxonomy" id="1642702"/>
    <lineage>
        <taxon>Bacteria</taxon>
        <taxon>Bacillati</taxon>
        <taxon>Bacillota</taxon>
        <taxon>Bacilli</taxon>
        <taxon>Bacillales</taxon>
        <taxon>Thermoactinomycetaceae</taxon>
        <taxon>Paludifilum</taxon>
    </lineage>
</organism>
<dbReference type="PANTHER" id="PTHR30572">
    <property type="entry name" value="MEMBRANE COMPONENT OF TRANSPORTER-RELATED"/>
    <property type="match status" value="1"/>
</dbReference>
<comment type="caution">
    <text evidence="10">The sequence shown here is derived from an EMBL/GenBank/DDBJ whole genome shotgun (WGS) entry which is preliminary data.</text>
</comment>